<dbReference type="Pfam" id="PF03797">
    <property type="entry name" value="Autotransporter"/>
    <property type="match status" value="1"/>
</dbReference>
<dbReference type="GO" id="GO:0019867">
    <property type="term" value="C:outer membrane"/>
    <property type="evidence" value="ECO:0007669"/>
    <property type="project" value="InterPro"/>
</dbReference>
<name>A0A256FB72_9HYPH</name>
<evidence type="ECO:0000256" key="1">
    <source>
        <dbReference type="SAM" id="SignalP"/>
    </source>
</evidence>
<reference evidence="3 4" key="1">
    <citation type="submission" date="2017-07" db="EMBL/GenBank/DDBJ databases">
        <title>Phylogenetic study on the rhizospheric bacterium Ochrobactrum sp. A44.</title>
        <authorList>
            <person name="Krzyzanowska D.M."/>
            <person name="Ossowicki A."/>
            <person name="Rajewska M."/>
            <person name="Maciag T."/>
            <person name="Kaczynski Z."/>
            <person name="Czerwicka M."/>
            <person name="Jafra S."/>
        </authorList>
    </citation>
    <scope>NUCLEOTIDE SEQUENCE [LARGE SCALE GENOMIC DNA]</scope>
    <source>
        <strain evidence="3 4">DSM 7216</strain>
    </source>
</reference>
<organism evidence="3 4">
    <name type="scientific">Brucella thiophenivorans</name>
    <dbReference type="NCBI Taxonomy" id="571255"/>
    <lineage>
        <taxon>Bacteria</taxon>
        <taxon>Pseudomonadati</taxon>
        <taxon>Pseudomonadota</taxon>
        <taxon>Alphaproteobacteria</taxon>
        <taxon>Hyphomicrobiales</taxon>
        <taxon>Brucellaceae</taxon>
        <taxon>Brucella/Ochrobactrum group</taxon>
        <taxon>Brucella</taxon>
    </lineage>
</organism>
<dbReference type="InterPro" id="IPR006315">
    <property type="entry name" value="OM_autotransptr_brl_dom"/>
</dbReference>
<evidence type="ECO:0000313" key="4">
    <source>
        <dbReference type="Proteomes" id="UP000215590"/>
    </source>
</evidence>
<keyword evidence="1" id="KW-0732">Signal</keyword>
<accession>A0A256FB72</accession>
<comment type="caution">
    <text evidence="3">The sequence shown here is derived from an EMBL/GenBank/DDBJ whole genome shotgun (WGS) entry which is preliminary data.</text>
</comment>
<keyword evidence="4" id="KW-1185">Reference proteome</keyword>
<feature type="domain" description="Autotransporter" evidence="2">
    <location>
        <begin position="857"/>
        <end position="1140"/>
    </location>
</feature>
<dbReference type="SMART" id="SM00869">
    <property type="entry name" value="Autotransporter"/>
    <property type="match status" value="1"/>
</dbReference>
<proteinExistence type="predicted"/>
<dbReference type="PROSITE" id="PS51208">
    <property type="entry name" value="AUTOTRANSPORTER"/>
    <property type="match status" value="1"/>
</dbReference>
<dbReference type="SUPFAM" id="SSF103515">
    <property type="entry name" value="Autotransporter"/>
    <property type="match status" value="1"/>
</dbReference>
<dbReference type="InterPro" id="IPR005546">
    <property type="entry name" value="Autotransporte_beta"/>
</dbReference>
<sequence>MKTNLTTMLTLAAGTCLSTVGFMTSAQAIDYYDIKDAAGNPFMQVRVFNVGDGPYSDEDESTWNLSQPETQQVLSAVQYWAEMISVVPGNNPAIINLGTYDDPGASALSPVSVQKPGSGTLVEAAITNTEVGPLQFGAHGFINVGKMNWAPAPFIASQLPLTPQVDMTSVLIHEVAHALGVSSETREYQTNNQIYLAFPSVLDNWSTHLRDDNGKAAAPDQIVYCDVCSLPGQDEDIFDVRQDRAYFTGDYVSEVLAGAMPGIPVRTGNDIAGLDTPVFSHIELKNSLMSHQNYRNYTNLMEAEVASLQDLGYTIDRRNFFGFSIYGDNQTLINDNPFTARNANGTGYIANRYNMSTLGLGLHVYGSDNTVIQRADILTAGAGGGGIRVDGASNDLTILPGTRVYANGAYARGVMFSYGKDHSFTQRGDVEALGERGIAASFDFGHNSLGDDTEYRGSYFVTSDSQLETDAPEYYQSALAEVSGPLVASFDLTGRVAGSYAAIYMSDNAYVGAVNVMDGAVVSGDIISNYNQVDAEGNQRLTALNFGLKADADGLSTGEADAGFSIAYDGDMTGINNLALTLAGGTTQLTGNHELYNVDIAQGSTLTGKGSYLLNGQGAFTNSGTLAPSAVGQAITINGSYVQSASGELQLAFSDKSEISSLIVQGNAEIDGTLTFAPDRGWYQNGFSITSDRWLDTDTTTGAFANVATTLASPTLTATASDNGDNSYTVSLNRAADAYAQYGDTANSKAIGAAFDQLSGDAGSGLQSLITALDFSEADGSTIRYALPQLTGEAYASTSGALINMSGATRSAANNRLQQAFGGKPNAPVAVMAFGPDEKTGTKQHSGIDLVAPASTDDLARYAAWASAFGSWTNQSGNGNAAGSKSSLGGFVSGIDAAIYDNWRLGVMAGYSRSTFKSAERASSGSSDNYTLGAYTGTEWTAPQATIALRSGLAYTWHNLEMNRSVAFPGFSDNLLADYNAGSFQIFGELGYKVSVAPRSMIEPYANLAYVHLHTDGFIEKGVNGAALTVQSDNMDTTLSTLGMRASTGFELGSVPTTARVDLGWRHAFGDVTPTSTASFAAGSSLFTATGNAIGKDTALIEAGFDFELSKQAAIGVSYQGQFGSGLTQNGINADLRVKF</sequence>
<feature type="chain" id="PRO_5012129343" evidence="1">
    <location>
        <begin position="29"/>
        <end position="1140"/>
    </location>
</feature>
<evidence type="ECO:0000313" key="3">
    <source>
        <dbReference type="EMBL" id="OYR12074.1"/>
    </source>
</evidence>
<evidence type="ECO:0000259" key="2">
    <source>
        <dbReference type="PROSITE" id="PS51208"/>
    </source>
</evidence>
<dbReference type="Proteomes" id="UP000215590">
    <property type="component" value="Unassembled WGS sequence"/>
</dbReference>
<dbReference type="RefSeq" id="WP_235818156.1">
    <property type="nucleotide sequence ID" value="NZ_JBHEEK010000020.1"/>
</dbReference>
<dbReference type="AlphaFoldDB" id="A0A256FB72"/>
<protein>
    <submittedName>
        <fullName evidence="3">Outer membrane autotransporter barrel domain protein</fullName>
    </submittedName>
</protein>
<dbReference type="Gene3D" id="2.40.128.130">
    <property type="entry name" value="Autotransporter beta-domain"/>
    <property type="match status" value="1"/>
</dbReference>
<dbReference type="NCBIfam" id="TIGR01414">
    <property type="entry name" value="autotrans_barl"/>
    <property type="match status" value="1"/>
</dbReference>
<gene>
    <name evidence="3" type="ORF">CEV31_3638</name>
</gene>
<dbReference type="InterPro" id="IPR036709">
    <property type="entry name" value="Autotransporte_beta_dom_sf"/>
</dbReference>
<dbReference type="EMBL" id="NNRJ01000058">
    <property type="protein sequence ID" value="OYR12074.1"/>
    <property type="molecule type" value="Genomic_DNA"/>
</dbReference>
<feature type="signal peptide" evidence="1">
    <location>
        <begin position="1"/>
        <end position="28"/>
    </location>
</feature>